<dbReference type="HOGENOM" id="CLU_064076_1_1_0"/>
<evidence type="ECO:0000313" key="3">
    <source>
        <dbReference type="EMBL" id="GAK58483.1"/>
    </source>
</evidence>
<sequence>MMRKLFVIIAFAASIAISGHAEMIQVVGTEYPPFTYTSPENGKPTGFALELLQTMFEDLSLDSQMELFTWKRAEVMLTNNPNTLAFLARTEQRETLYKWVGPVYPRTLYLYRLKTRPELQLNTIDDVKPYKIGVVRGYASVTEVLNAGAPQSSLDEVSADALNIKKLFAHRIDFLPNNDMVLAHLLRQEGYNFDQVERAFVITAEGQSYFYYGLNKATDDKLVQKLQQALDTLKSDGRYDAILQRYLQ</sequence>
<keyword evidence="1" id="KW-0732">Signal</keyword>
<feature type="domain" description="Solute-binding protein family 3/N-terminal" evidence="2">
    <location>
        <begin position="26"/>
        <end position="247"/>
    </location>
</feature>
<feature type="signal peptide" evidence="1">
    <location>
        <begin position="1"/>
        <end position="21"/>
    </location>
</feature>
<dbReference type="STRING" id="1499967.U27_05457"/>
<evidence type="ECO:0000259" key="2">
    <source>
        <dbReference type="SMART" id="SM00062"/>
    </source>
</evidence>
<gene>
    <name evidence="3" type="ORF">U27_05457</name>
</gene>
<dbReference type="EMBL" id="DF820467">
    <property type="protein sequence ID" value="GAK58483.1"/>
    <property type="molecule type" value="Genomic_DNA"/>
</dbReference>
<accession>A0A081C1M8</accession>
<dbReference type="SUPFAM" id="SSF53850">
    <property type="entry name" value="Periplasmic binding protein-like II"/>
    <property type="match status" value="1"/>
</dbReference>
<evidence type="ECO:0000256" key="1">
    <source>
        <dbReference type="SAM" id="SignalP"/>
    </source>
</evidence>
<keyword evidence="4" id="KW-1185">Reference proteome</keyword>
<dbReference type="AlphaFoldDB" id="A0A081C1M8"/>
<dbReference type="Gene3D" id="3.40.190.10">
    <property type="entry name" value="Periplasmic binding protein-like II"/>
    <property type="match status" value="2"/>
</dbReference>
<organism evidence="3">
    <name type="scientific">Vecturithrix granuli</name>
    <dbReference type="NCBI Taxonomy" id="1499967"/>
    <lineage>
        <taxon>Bacteria</taxon>
        <taxon>Candidatus Moduliflexota</taxon>
        <taxon>Candidatus Vecturitrichia</taxon>
        <taxon>Candidatus Vecturitrichales</taxon>
        <taxon>Candidatus Vecturitrichaceae</taxon>
        <taxon>Candidatus Vecturithrix</taxon>
    </lineage>
</organism>
<reference evidence="3" key="1">
    <citation type="journal article" date="2015" name="PeerJ">
        <title>First genomic representation of candidate bacterial phylum KSB3 points to enhanced environmental sensing as a trigger of wastewater bulking.</title>
        <authorList>
            <person name="Sekiguchi Y."/>
            <person name="Ohashi A."/>
            <person name="Parks D.H."/>
            <person name="Yamauchi T."/>
            <person name="Tyson G.W."/>
            <person name="Hugenholtz P."/>
        </authorList>
    </citation>
    <scope>NUCLEOTIDE SEQUENCE [LARGE SCALE GENOMIC DNA]</scope>
</reference>
<evidence type="ECO:0000313" key="4">
    <source>
        <dbReference type="Proteomes" id="UP000030661"/>
    </source>
</evidence>
<dbReference type="PANTHER" id="PTHR38834">
    <property type="entry name" value="PERIPLASMIC SUBSTRATE BINDING PROTEIN FAMILY 3"/>
    <property type="match status" value="1"/>
</dbReference>
<dbReference type="Proteomes" id="UP000030661">
    <property type="component" value="Unassembled WGS sequence"/>
</dbReference>
<name>A0A081C1M8_VECG1</name>
<dbReference type="Pfam" id="PF00497">
    <property type="entry name" value="SBP_bac_3"/>
    <property type="match status" value="1"/>
</dbReference>
<protein>
    <recommendedName>
        <fullName evidence="2">Solute-binding protein family 3/N-terminal domain-containing protein</fullName>
    </recommendedName>
</protein>
<dbReference type="PANTHER" id="PTHR38834:SF3">
    <property type="entry name" value="SOLUTE-BINDING PROTEIN FAMILY 3_N-TERMINAL DOMAIN-CONTAINING PROTEIN"/>
    <property type="match status" value="1"/>
</dbReference>
<feature type="chain" id="PRO_5001755458" description="Solute-binding protein family 3/N-terminal domain-containing protein" evidence="1">
    <location>
        <begin position="22"/>
        <end position="248"/>
    </location>
</feature>
<dbReference type="InterPro" id="IPR001638">
    <property type="entry name" value="Solute-binding_3/MltF_N"/>
</dbReference>
<dbReference type="eggNOG" id="COG0834">
    <property type="taxonomic scope" value="Bacteria"/>
</dbReference>
<dbReference type="SMART" id="SM00062">
    <property type="entry name" value="PBPb"/>
    <property type="match status" value="1"/>
</dbReference>
<proteinExistence type="predicted"/>